<keyword evidence="3 5" id="KW-1133">Transmembrane helix</keyword>
<evidence type="ECO:0000256" key="1">
    <source>
        <dbReference type="ARBA" id="ARBA00004141"/>
    </source>
</evidence>
<evidence type="ECO:0000313" key="7">
    <source>
        <dbReference type="Proteomes" id="UP001373714"/>
    </source>
</evidence>
<keyword evidence="4 5" id="KW-0472">Membrane</keyword>
<keyword evidence="7" id="KW-1185">Reference proteome</keyword>
<feature type="transmembrane region" description="Helical" evidence="5">
    <location>
        <begin position="432"/>
        <end position="451"/>
    </location>
</feature>
<evidence type="ECO:0000256" key="4">
    <source>
        <dbReference type="ARBA" id="ARBA00023136"/>
    </source>
</evidence>
<dbReference type="AlphaFoldDB" id="A0AAV9VN45"/>
<proteinExistence type="predicted"/>
<keyword evidence="2 5" id="KW-0812">Transmembrane</keyword>
<dbReference type="SUPFAM" id="SSF144083">
    <property type="entry name" value="Magnesium transport protein CorA, transmembrane region"/>
    <property type="match status" value="1"/>
</dbReference>
<evidence type="ECO:0000256" key="3">
    <source>
        <dbReference type="ARBA" id="ARBA00022989"/>
    </source>
</evidence>
<name>A0AAV9VN45_9PEZI</name>
<evidence type="ECO:0000313" key="6">
    <source>
        <dbReference type="EMBL" id="KAK6363499.1"/>
    </source>
</evidence>
<dbReference type="Pfam" id="PF01544">
    <property type="entry name" value="CorA"/>
    <property type="match status" value="1"/>
</dbReference>
<dbReference type="InterPro" id="IPR045863">
    <property type="entry name" value="CorA_TM1_TM2"/>
</dbReference>
<dbReference type="Gene3D" id="1.20.58.340">
    <property type="entry name" value="Magnesium transport protein CorA, transmembrane region"/>
    <property type="match status" value="1"/>
</dbReference>
<evidence type="ECO:0000256" key="5">
    <source>
        <dbReference type="SAM" id="Phobius"/>
    </source>
</evidence>
<dbReference type="Proteomes" id="UP001373714">
    <property type="component" value="Unassembled WGS sequence"/>
</dbReference>
<evidence type="ECO:0000256" key="2">
    <source>
        <dbReference type="ARBA" id="ARBA00022692"/>
    </source>
</evidence>
<organism evidence="6 7">
    <name type="scientific">Orbilia blumenaviensis</name>
    <dbReference type="NCBI Taxonomy" id="1796055"/>
    <lineage>
        <taxon>Eukaryota</taxon>
        <taxon>Fungi</taxon>
        <taxon>Dikarya</taxon>
        <taxon>Ascomycota</taxon>
        <taxon>Pezizomycotina</taxon>
        <taxon>Orbiliomycetes</taxon>
        <taxon>Orbiliales</taxon>
        <taxon>Orbiliaceae</taxon>
        <taxon>Orbilia</taxon>
    </lineage>
</organism>
<comment type="subcellular location">
    <subcellularLocation>
        <location evidence="1">Membrane</location>
        <topology evidence="1">Multi-pass membrane protein</topology>
    </subcellularLocation>
</comment>
<protein>
    <submittedName>
        <fullName evidence="6">Uncharacterized protein</fullName>
    </submittedName>
</protein>
<reference evidence="6 7" key="1">
    <citation type="submission" date="2019-10" db="EMBL/GenBank/DDBJ databases">
        <authorList>
            <person name="Palmer J.M."/>
        </authorList>
    </citation>
    <scope>NUCLEOTIDE SEQUENCE [LARGE SCALE GENOMIC DNA]</scope>
    <source>
        <strain evidence="6 7">TWF730</strain>
    </source>
</reference>
<sequence>MGFGLGIAVCTQLAPGGGRCQGDTIGNICVRCHFNYNAQGENYETPIRVKATRQVGTRENDPEKSTQHQITGELNESQHDIWPYVKQEGKFTYIDELLEQSKSLKECKVNVFSVTAEKASNWENSKNFRCTNTFLKFLSEQKDENHCFELVEQMTSQGLRALGYYRKIPPRFFDVDPNDPQIHTDPGTKDNIYFSIQFMAKYISDRVVPARPKCLKNFPTFSFKSREPGNSWHTSRTALLVTRRPSGAYYSILYMDPLDTALASSIRASLIGDEDKMPNGKFDHILAVVASVLFSIADLWSMFLREADLYLEEFDVGSTESIPSVDQRLQFTRSLHKLLKLFGEAHSRIHEIHYLSEGLTSHPFIIGEGLQERMGSSLRNVCRILKANLLKVKQLIKNAELLIDLIPKTVGIFDAQAAIEQTKKANVIAFKALQLTTITFCYLPLTLAAGIYGMNVKEITGEKEQHSIKNFLKLGFFLAAPSGVIYLVWSNKDKIGGWIKGQGKRLKRNTTTHGNTVA</sequence>
<gene>
    <name evidence="6" type="ORF">TWF730_000931</name>
</gene>
<dbReference type="InterPro" id="IPR002523">
    <property type="entry name" value="MgTranspt_CorA/ZnTranspt_ZntB"/>
</dbReference>
<accession>A0AAV9VN45</accession>
<dbReference type="GO" id="GO:0046873">
    <property type="term" value="F:metal ion transmembrane transporter activity"/>
    <property type="evidence" value="ECO:0007669"/>
    <property type="project" value="InterPro"/>
</dbReference>
<dbReference type="EMBL" id="JAVHNS010000001">
    <property type="protein sequence ID" value="KAK6363499.1"/>
    <property type="molecule type" value="Genomic_DNA"/>
</dbReference>
<feature type="transmembrane region" description="Helical" evidence="5">
    <location>
        <begin position="471"/>
        <end position="489"/>
    </location>
</feature>
<dbReference type="GO" id="GO:0016020">
    <property type="term" value="C:membrane"/>
    <property type="evidence" value="ECO:0007669"/>
    <property type="project" value="UniProtKB-SubCell"/>
</dbReference>
<comment type="caution">
    <text evidence="6">The sequence shown here is derived from an EMBL/GenBank/DDBJ whole genome shotgun (WGS) entry which is preliminary data.</text>
</comment>